<dbReference type="InterPro" id="IPR007278">
    <property type="entry name" value="DUF397"/>
</dbReference>
<reference evidence="2 3" key="1">
    <citation type="submission" date="2023-11" db="EMBL/GenBank/DDBJ databases">
        <title>Actinomadura monticuli sp. nov., isolated from volcanic ash.</title>
        <authorList>
            <person name="Lee S.D."/>
            <person name="Yang H."/>
            <person name="Kim I.S."/>
        </authorList>
    </citation>
    <scope>NUCLEOTIDE SEQUENCE [LARGE SCALE GENOMIC DNA]</scope>
    <source>
        <strain evidence="2 3">DSM 45346</strain>
    </source>
</reference>
<dbReference type="Proteomes" id="UP001569904">
    <property type="component" value="Unassembled WGS sequence"/>
</dbReference>
<sequence>MTPVWRKSSYSGTDAKTSDCVEVAQVSGSVGVRDSKAPEDPHLAFGAAHWRAFADRVKRGDHDLT</sequence>
<dbReference type="Pfam" id="PF04149">
    <property type="entry name" value="DUF397"/>
    <property type="match status" value="1"/>
</dbReference>
<name>A0ABV4QTB2_9ACTN</name>
<keyword evidence="3" id="KW-1185">Reference proteome</keyword>
<evidence type="ECO:0000313" key="2">
    <source>
        <dbReference type="EMBL" id="MFA1553847.1"/>
    </source>
</evidence>
<dbReference type="EMBL" id="JAXCEH010000004">
    <property type="protein sequence ID" value="MFA1553847.1"/>
    <property type="molecule type" value="Genomic_DNA"/>
</dbReference>
<comment type="caution">
    <text evidence="2">The sequence shown here is derived from an EMBL/GenBank/DDBJ whole genome shotgun (WGS) entry which is preliminary data.</text>
</comment>
<feature type="domain" description="DUF397" evidence="1">
    <location>
        <begin position="4"/>
        <end position="58"/>
    </location>
</feature>
<evidence type="ECO:0000313" key="3">
    <source>
        <dbReference type="Proteomes" id="UP001569904"/>
    </source>
</evidence>
<proteinExistence type="predicted"/>
<organism evidence="2 3">
    <name type="scientific">Actinomadura chokoriensis</name>
    <dbReference type="NCBI Taxonomy" id="454156"/>
    <lineage>
        <taxon>Bacteria</taxon>
        <taxon>Bacillati</taxon>
        <taxon>Actinomycetota</taxon>
        <taxon>Actinomycetes</taxon>
        <taxon>Streptosporangiales</taxon>
        <taxon>Thermomonosporaceae</taxon>
        <taxon>Actinomadura</taxon>
    </lineage>
</organism>
<dbReference type="RefSeq" id="WP_371940241.1">
    <property type="nucleotide sequence ID" value="NZ_JAXCEH010000004.1"/>
</dbReference>
<gene>
    <name evidence="2" type="ORF">SM436_09110</name>
</gene>
<evidence type="ECO:0000259" key="1">
    <source>
        <dbReference type="Pfam" id="PF04149"/>
    </source>
</evidence>
<accession>A0ABV4QTB2</accession>
<protein>
    <submittedName>
        <fullName evidence="2">DUF397 domain-containing protein</fullName>
    </submittedName>
</protein>